<dbReference type="Proteomes" id="UP000191500">
    <property type="component" value="Unassembled WGS sequence"/>
</dbReference>
<evidence type="ECO:0000256" key="1">
    <source>
        <dbReference type="SAM" id="MobiDB-lite"/>
    </source>
</evidence>
<accession>A0A1V6UPB6</accession>
<dbReference type="PANTHER" id="PTHR38116:SF1">
    <property type="entry name" value="BZIP DOMAIN-CONTAINING PROTEIN"/>
    <property type="match status" value="1"/>
</dbReference>
<evidence type="ECO:0000313" key="2">
    <source>
        <dbReference type="EMBL" id="OQE39993.1"/>
    </source>
</evidence>
<dbReference type="AlphaFoldDB" id="A0A1V6UPB6"/>
<evidence type="ECO:0000313" key="3">
    <source>
        <dbReference type="Proteomes" id="UP000191500"/>
    </source>
</evidence>
<dbReference type="PANTHER" id="PTHR38116">
    <property type="entry name" value="CHROMOSOME 7, WHOLE GENOME SHOTGUN SEQUENCE"/>
    <property type="match status" value="1"/>
</dbReference>
<comment type="caution">
    <text evidence="2">The sequence shown here is derived from an EMBL/GenBank/DDBJ whole genome shotgun (WGS) entry which is preliminary data.</text>
</comment>
<feature type="compositionally biased region" description="Basic and acidic residues" evidence="1">
    <location>
        <begin position="57"/>
        <end position="69"/>
    </location>
</feature>
<dbReference type="CDD" id="cd14688">
    <property type="entry name" value="bZIP_YAP"/>
    <property type="match status" value="1"/>
</dbReference>
<feature type="region of interest" description="Disordered" evidence="1">
    <location>
        <begin position="56"/>
        <end position="83"/>
    </location>
</feature>
<dbReference type="EMBL" id="MDDG01000006">
    <property type="protein sequence ID" value="OQE39993.1"/>
    <property type="molecule type" value="Genomic_DNA"/>
</dbReference>
<keyword evidence="3" id="KW-1185">Reference proteome</keyword>
<evidence type="ECO:0008006" key="4">
    <source>
        <dbReference type="Google" id="ProtNLM"/>
    </source>
</evidence>
<gene>
    <name evidence="2" type="ORF">PENCOP_c006G08409</name>
</gene>
<sequence length="293" mass="34242">MSSDMTHNQRIQLIQMPNQAAIRKPEDDWTGTIDRKERRKLQNRLNQRTYRIRKQAKNTENKAMPHSDKAIVAPPNSTPLRISRDEKGFTCTIAPPQAHSMMRQLESLALHSYIQNSPDIDHLLSLSRLNIQHAIIENTRSIGMTMEWMQRDDAISIFNSPTTGFPVSSIPASLQPTELQRRIPHHPWLDFFPFHNMRDNLIAVQDIIDDDRLCHDLMAFWDTRNTGATLLVWGPSWQPENWEITPAFLLKWGFLLKGCEEFVMNTNRWRAKRGEKPFDWKTTLALIYRSPYE</sequence>
<dbReference type="InterPro" id="IPR021833">
    <property type="entry name" value="DUF3425"/>
</dbReference>
<reference evidence="3" key="1">
    <citation type="journal article" date="2017" name="Nat. Microbiol.">
        <title>Global analysis of biosynthetic gene clusters reveals vast potential of secondary metabolite production in Penicillium species.</title>
        <authorList>
            <person name="Nielsen J.C."/>
            <person name="Grijseels S."/>
            <person name="Prigent S."/>
            <person name="Ji B."/>
            <person name="Dainat J."/>
            <person name="Nielsen K.F."/>
            <person name="Frisvad J.C."/>
            <person name="Workman M."/>
            <person name="Nielsen J."/>
        </authorList>
    </citation>
    <scope>NUCLEOTIDE SEQUENCE [LARGE SCALE GENOMIC DNA]</scope>
    <source>
        <strain evidence="3">IBT 31321</strain>
    </source>
</reference>
<name>A0A1V6UPB6_9EURO</name>
<dbReference type="STRING" id="36646.A0A1V6UPB6"/>
<organism evidence="2 3">
    <name type="scientific">Penicillium coprophilum</name>
    <dbReference type="NCBI Taxonomy" id="36646"/>
    <lineage>
        <taxon>Eukaryota</taxon>
        <taxon>Fungi</taxon>
        <taxon>Dikarya</taxon>
        <taxon>Ascomycota</taxon>
        <taxon>Pezizomycotina</taxon>
        <taxon>Eurotiomycetes</taxon>
        <taxon>Eurotiomycetidae</taxon>
        <taxon>Eurotiales</taxon>
        <taxon>Aspergillaceae</taxon>
        <taxon>Penicillium</taxon>
    </lineage>
</organism>
<dbReference type="Pfam" id="PF11905">
    <property type="entry name" value="DUF3425"/>
    <property type="match status" value="1"/>
</dbReference>
<proteinExistence type="predicted"/>
<protein>
    <recommendedName>
        <fullName evidence="4">BZIP domain-containing protein</fullName>
    </recommendedName>
</protein>